<comment type="cofactor">
    <cofactor evidence="1">
        <name>a divalent metal cation</name>
        <dbReference type="ChEBI" id="CHEBI:60240"/>
    </cofactor>
</comment>
<evidence type="ECO:0000256" key="5">
    <source>
        <dbReference type="ARBA" id="ARBA00035648"/>
    </source>
</evidence>
<dbReference type="InterPro" id="IPR013527">
    <property type="entry name" value="YicC-like_N"/>
</dbReference>
<dbReference type="KEGG" id="tper:IWA51_07340"/>
<keyword evidence="4" id="KW-0378">Hydrolase</keyword>
<dbReference type="InterPro" id="IPR005229">
    <property type="entry name" value="YicC/YloC-like"/>
</dbReference>
<keyword evidence="2" id="KW-0540">Nuclease</keyword>
<reference evidence="8 9" key="1">
    <citation type="submission" date="2020-11" db="EMBL/GenBank/DDBJ databases">
        <title>Treponema Peruensis nv. sp., first commensal Treponema isolated from human feces.</title>
        <authorList>
            <person name="Belkhou C."/>
            <person name="Raes J."/>
        </authorList>
    </citation>
    <scope>NUCLEOTIDE SEQUENCE [LARGE SCALE GENOMIC DNA]</scope>
    <source>
        <strain evidence="8 9">RCC2812</strain>
    </source>
</reference>
<feature type="domain" description="Endoribonuclease YicC-like N-terminal" evidence="6">
    <location>
        <begin position="1"/>
        <end position="154"/>
    </location>
</feature>
<dbReference type="InterPro" id="IPR013551">
    <property type="entry name" value="YicC-like_C"/>
</dbReference>
<accession>A0A7T3RBL0</accession>
<dbReference type="Pfam" id="PF08340">
    <property type="entry name" value="YicC-like_C"/>
    <property type="match status" value="1"/>
</dbReference>
<evidence type="ECO:0000256" key="3">
    <source>
        <dbReference type="ARBA" id="ARBA00022759"/>
    </source>
</evidence>
<keyword evidence="9" id="KW-1185">Reference proteome</keyword>
<dbReference type="RefSeq" id="WP_198441955.1">
    <property type="nucleotide sequence ID" value="NZ_CBCSHE010000001.1"/>
</dbReference>
<dbReference type="AlphaFoldDB" id="A0A7T3RBL0"/>
<dbReference type="GO" id="GO:0004521">
    <property type="term" value="F:RNA endonuclease activity"/>
    <property type="evidence" value="ECO:0007669"/>
    <property type="project" value="InterPro"/>
</dbReference>
<sequence length="289" mass="32621">MNSMTGYGYKETVVDGTQVSVEIRSVNSRFMDLNVNIPSYLNSLEARIRSLVTESIARGKIDLSIRVRDLNSTATVTADPKAAKMYYDAISQIADAIGLQKENIPLSLVVGQEGVLNVSHDYDAEVYWNKINGILGEVLAQFVSDRKREGENLKADLLAKLDVLDSCAAFFKEWQPKMEEKFRTQIEGRFRELLGDHADENRIMEETAAMLVKYTINEEIIRLASHLKALRKEFLENPVPGKRIDFICQEANREINTIGSKNQFTEVGAMVIKAKDALENIREQSKNVE</sequence>
<evidence type="ECO:0000256" key="2">
    <source>
        <dbReference type="ARBA" id="ARBA00022722"/>
    </source>
</evidence>
<dbReference type="Pfam" id="PF03755">
    <property type="entry name" value="YicC-like_N"/>
    <property type="match status" value="1"/>
</dbReference>
<evidence type="ECO:0000313" key="8">
    <source>
        <dbReference type="EMBL" id="QQA00094.1"/>
    </source>
</evidence>
<evidence type="ECO:0000256" key="4">
    <source>
        <dbReference type="ARBA" id="ARBA00022801"/>
    </source>
</evidence>
<dbReference type="GO" id="GO:0016787">
    <property type="term" value="F:hydrolase activity"/>
    <property type="evidence" value="ECO:0007669"/>
    <property type="project" value="UniProtKB-KW"/>
</dbReference>
<organism evidence="8 9">
    <name type="scientific">Treponema peruense</name>
    <dbReference type="NCBI Taxonomy" id="2787628"/>
    <lineage>
        <taxon>Bacteria</taxon>
        <taxon>Pseudomonadati</taxon>
        <taxon>Spirochaetota</taxon>
        <taxon>Spirochaetia</taxon>
        <taxon>Spirochaetales</taxon>
        <taxon>Treponemataceae</taxon>
        <taxon>Treponema</taxon>
    </lineage>
</organism>
<keyword evidence="3" id="KW-0255">Endonuclease</keyword>
<evidence type="ECO:0000259" key="6">
    <source>
        <dbReference type="Pfam" id="PF03755"/>
    </source>
</evidence>
<gene>
    <name evidence="8" type="ORF">IWA51_07340</name>
</gene>
<evidence type="ECO:0000313" key="9">
    <source>
        <dbReference type="Proteomes" id="UP000595224"/>
    </source>
</evidence>
<comment type="similarity">
    <text evidence="5">Belongs to the YicC/YloC family.</text>
</comment>
<evidence type="ECO:0000256" key="1">
    <source>
        <dbReference type="ARBA" id="ARBA00001968"/>
    </source>
</evidence>
<evidence type="ECO:0000259" key="7">
    <source>
        <dbReference type="Pfam" id="PF08340"/>
    </source>
</evidence>
<dbReference type="PANTHER" id="PTHR30636:SF3">
    <property type="entry name" value="UPF0701 PROTEIN YICC"/>
    <property type="match status" value="1"/>
</dbReference>
<dbReference type="PANTHER" id="PTHR30636">
    <property type="entry name" value="UPF0701 PROTEIN YICC"/>
    <property type="match status" value="1"/>
</dbReference>
<proteinExistence type="inferred from homology"/>
<protein>
    <submittedName>
        <fullName evidence="8">YicC family protein</fullName>
    </submittedName>
</protein>
<dbReference type="Proteomes" id="UP000595224">
    <property type="component" value="Chromosome"/>
</dbReference>
<dbReference type="EMBL" id="CP064936">
    <property type="protein sequence ID" value="QQA00094.1"/>
    <property type="molecule type" value="Genomic_DNA"/>
</dbReference>
<dbReference type="NCBIfam" id="TIGR00255">
    <property type="entry name" value="YicC/YloC family endoribonuclease"/>
    <property type="match status" value="1"/>
</dbReference>
<name>A0A7T3RBL0_9SPIR</name>
<feature type="domain" description="Endoribonuclease YicC-like C-terminal" evidence="7">
    <location>
        <begin position="172"/>
        <end position="289"/>
    </location>
</feature>